<protein>
    <submittedName>
        <fullName evidence="2">Uncharacterized protein</fullName>
    </submittedName>
</protein>
<proteinExistence type="predicted"/>
<gene>
    <name evidence="2" type="ORF">FEF34_36015</name>
</gene>
<sequence length="126" mass="14201">MTRERGPVVAMWAASFPAFACLLVLFALVESGWRWLTGLGVIPWLRRRTGRSLSSAAFDEFTAVVNGNKTVELEQRRVELLRRDDESDGAPPRSRIDLTEGTAYIVLPRKADGSRADRRDAREGRR</sequence>
<name>A0A5R9EBR7_9ACTN</name>
<reference evidence="2 3" key="1">
    <citation type="submission" date="2019-05" db="EMBL/GenBank/DDBJ databases">
        <title>Streptomyces marianii sp. nov., a novel marine actinomycete from southern coast of India.</title>
        <authorList>
            <person name="Iniyan A.M."/>
            <person name="Wink J."/>
            <person name="Ramprasad E."/>
            <person name="Ramana C.V."/>
            <person name="Bunk B."/>
            <person name="Sproer C."/>
            <person name="Joseph F.-J.R.S."/>
            <person name="Vincent S.G.P."/>
        </authorList>
    </citation>
    <scope>NUCLEOTIDE SEQUENCE [LARGE SCALE GENOMIC DNA]</scope>
    <source>
        <strain evidence="2 3">ICN19</strain>
    </source>
</reference>
<dbReference type="Proteomes" id="UP000305921">
    <property type="component" value="Unassembled WGS sequence"/>
</dbReference>
<keyword evidence="1" id="KW-0812">Transmembrane</keyword>
<accession>A0A5R9EBR7</accession>
<evidence type="ECO:0000256" key="1">
    <source>
        <dbReference type="SAM" id="Phobius"/>
    </source>
</evidence>
<organism evidence="2 3">
    <name type="scientific">Streptomyces marianii</name>
    <dbReference type="NCBI Taxonomy" id="1817406"/>
    <lineage>
        <taxon>Bacteria</taxon>
        <taxon>Bacillati</taxon>
        <taxon>Actinomycetota</taxon>
        <taxon>Actinomycetes</taxon>
        <taxon>Kitasatosporales</taxon>
        <taxon>Streptomycetaceae</taxon>
        <taxon>Streptomyces</taxon>
    </lineage>
</organism>
<feature type="transmembrane region" description="Helical" evidence="1">
    <location>
        <begin position="6"/>
        <end position="29"/>
    </location>
</feature>
<keyword evidence="1" id="KW-1133">Transmembrane helix</keyword>
<keyword evidence="3" id="KW-1185">Reference proteome</keyword>
<evidence type="ECO:0000313" key="3">
    <source>
        <dbReference type="Proteomes" id="UP000305921"/>
    </source>
</evidence>
<comment type="caution">
    <text evidence="2">The sequence shown here is derived from an EMBL/GenBank/DDBJ whole genome shotgun (WGS) entry which is preliminary data.</text>
</comment>
<dbReference type="InterPro" id="IPR045684">
    <property type="entry name" value="DUF6191"/>
</dbReference>
<evidence type="ECO:0000313" key="2">
    <source>
        <dbReference type="EMBL" id="TLQ47631.1"/>
    </source>
</evidence>
<dbReference type="Pfam" id="PF19690">
    <property type="entry name" value="DUF6191"/>
    <property type="match status" value="1"/>
</dbReference>
<keyword evidence="1" id="KW-0472">Membrane</keyword>
<dbReference type="EMBL" id="VAWE01000001">
    <property type="protein sequence ID" value="TLQ47631.1"/>
    <property type="molecule type" value="Genomic_DNA"/>
</dbReference>
<dbReference type="AlphaFoldDB" id="A0A5R9EBR7"/>